<dbReference type="Proteomes" id="UP000094893">
    <property type="component" value="Unassembled WGS sequence"/>
</dbReference>
<dbReference type="AlphaFoldDB" id="A0A1C2IE25"/>
<evidence type="ECO:0000313" key="6">
    <source>
        <dbReference type="EMBL" id="OCX71676.1"/>
    </source>
</evidence>
<dbReference type="SUPFAM" id="SSF109998">
    <property type="entry name" value="Triger factor/SurA peptide-binding domain-like"/>
    <property type="match status" value="1"/>
</dbReference>
<keyword evidence="3 5" id="KW-0472">Membrane</keyword>
<dbReference type="EMBL" id="LWRY01000044">
    <property type="protein sequence ID" value="OCX74244.1"/>
    <property type="molecule type" value="Genomic_DNA"/>
</dbReference>
<keyword evidence="9" id="KW-1185">Reference proteome</keyword>
<protein>
    <submittedName>
        <fullName evidence="7">Peptidylprolyl isomerase</fullName>
    </submittedName>
</protein>
<evidence type="ECO:0000313" key="9">
    <source>
        <dbReference type="Proteomes" id="UP000095008"/>
    </source>
</evidence>
<feature type="transmembrane region" description="Helical" evidence="5">
    <location>
        <begin position="12"/>
        <end position="35"/>
    </location>
</feature>
<dbReference type="PANTHER" id="PTHR47529:SF1">
    <property type="entry name" value="PERIPLASMIC CHAPERONE PPID"/>
    <property type="match status" value="1"/>
</dbReference>
<reference evidence="7 8" key="1">
    <citation type="journal article" date="2016" name="Int. J. Mol. Sci.">
        <title>Comparative genomics of the extreme acidophile Acidithiobacillus thiooxidans reveals intraspecific divergence and niche adaptation.</title>
        <authorList>
            <person name="Zhang X."/>
            <person name="Feng X."/>
            <person name="Tao J."/>
            <person name="Ma L."/>
            <person name="Xiao Y."/>
            <person name="Liang Y."/>
            <person name="Liu X."/>
            <person name="Yin H."/>
        </authorList>
    </citation>
    <scope>NUCLEOTIDE SEQUENCE [LARGE SCALE GENOMIC DNA]</scope>
    <source>
        <strain evidence="6 8">A02</strain>
        <strain evidence="7">DXS-W</strain>
    </source>
</reference>
<evidence type="ECO:0000256" key="1">
    <source>
        <dbReference type="ARBA" id="ARBA00004236"/>
    </source>
</evidence>
<comment type="subcellular location">
    <subcellularLocation>
        <location evidence="1">Cell membrane</location>
    </subcellularLocation>
</comment>
<evidence type="ECO:0000313" key="8">
    <source>
        <dbReference type="Proteomes" id="UP000094893"/>
    </source>
</evidence>
<dbReference type="InterPro" id="IPR027304">
    <property type="entry name" value="Trigger_fact/SurA_dom_sf"/>
</dbReference>
<dbReference type="GO" id="GO:0016853">
    <property type="term" value="F:isomerase activity"/>
    <property type="evidence" value="ECO:0007669"/>
    <property type="project" value="UniProtKB-KW"/>
</dbReference>
<keyword evidence="7" id="KW-0413">Isomerase</keyword>
<dbReference type="PANTHER" id="PTHR47529">
    <property type="entry name" value="PEPTIDYL-PROLYL CIS-TRANS ISOMERASE D"/>
    <property type="match status" value="1"/>
</dbReference>
<keyword evidence="5" id="KW-1133">Transmembrane helix</keyword>
<keyword evidence="5" id="KW-0812">Transmembrane</keyword>
<dbReference type="Proteomes" id="UP000095008">
    <property type="component" value="Unassembled WGS sequence"/>
</dbReference>
<organism evidence="7 9">
    <name type="scientific">Acidithiobacillus thiooxidans</name>
    <name type="common">Thiobacillus thiooxidans</name>
    <dbReference type="NCBI Taxonomy" id="930"/>
    <lineage>
        <taxon>Bacteria</taxon>
        <taxon>Pseudomonadati</taxon>
        <taxon>Pseudomonadota</taxon>
        <taxon>Acidithiobacillia</taxon>
        <taxon>Acidithiobacillales</taxon>
        <taxon>Acidithiobacillaceae</taxon>
        <taxon>Acidithiobacillus</taxon>
    </lineage>
</organism>
<sequence>MMDVFRNFGQSFIAKIIMVLIALSFVLWGVSGYLMSGSSGPAAVASVNGQKITEAVFHKRLEEAQERYSHVFGAATAAKMAQQSSFAHDVLNGLIDNILLGTEAGRLGLQVSDTALAKKVEAIPAFQEKGVFSKAKYQKLLAANGMTPAQFEGMLRESMRLEQLQVIPQIVASASDQAATEVWGWSQEYRDIKTVTITDAHFAEQAKPDTAEVQSFYQSHLSEFHLPAEVEVHYVVMGPHNFLGANQTSAKGVTAAAASGSKNSEQADQAAENAFQAQVENFKDRLFSSPDGLQSVAKAYHLTIESSGQLTAGKQASSGPFSDPKALDLAFSKAVLAGKNSSALTLKNGDLLAVHLLHYTPGRAQTLAAVKNQIVVQLTAEKATQLAKSKAEALLASARKAGKVEVLTADGTYPVQVHLNVTRKDARGLSPTLLSAAFDAPAPIKHIPSMGMVRGQNGYTLFAVTQVMAPSSVAVNPKVTAEIRASLEEQRGRLLSAAYLRDLRDHAKVKIDAAKLAAATSQ</sequence>
<dbReference type="STRING" id="930.GCA_002079865_02196"/>
<evidence type="ECO:0000256" key="2">
    <source>
        <dbReference type="ARBA" id="ARBA00022475"/>
    </source>
</evidence>
<dbReference type="Pfam" id="PF13624">
    <property type="entry name" value="SurA_N_3"/>
    <property type="match status" value="1"/>
</dbReference>
<dbReference type="eggNOG" id="COG0760">
    <property type="taxonomic scope" value="Bacteria"/>
</dbReference>
<gene>
    <name evidence="7" type="ORF">A6M23_06675</name>
    <name evidence="6" type="ORF">A6P07_11360</name>
</gene>
<keyword evidence="4" id="KW-0143">Chaperone</keyword>
<dbReference type="RefSeq" id="WP_024892768.1">
    <property type="nucleotide sequence ID" value="NZ_LWRY01000044.1"/>
</dbReference>
<evidence type="ECO:0000256" key="4">
    <source>
        <dbReference type="ARBA" id="ARBA00023186"/>
    </source>
</evidence>
<name>A0A1C2IE25_ACITH</name>
<dbReference type="GO" id="GO:0005886">
    <property type="term" value="C:plasma membrane"/>
    <property type="evidence" value="ECO:0007669"/>
    <property type="project" value="UniProtKB-SubCell"/>
</dbReference>
<proteinExistence type="predicted"/>
<dbReference type="EMBL" id="LWSA01000160">
    <property type="protein sequence ID" value="OCX71676.1"/>
    <property type="molecule type" value="Genomic_DNA"/>
</dbReference>
<evidence type="ECO:0000256" key="3">
    <source>
        <dbReference type="ARBA" id="ARBA00023136"/>
    </source>
</evidence>
<comment type="caution">
    <text evidence="7">The sequence shown here is derived from an EMBL/GenBank/DDBJ whole genome shotgun (WGS) entry which is preliminary data.</text>
</comment>
<keyword evidence="2" id="KW-1003">Cell membrane</keyword>
<dbReference type="Gene3D" id="1.10.4030.10">
    <property type="entry name" value="Porin chaperone SurA, peptide-binding domain"/>
    <property type="match status" value="1"/>
</dbReference>
<dbReference type="OrthoDB" id="9812372at2"/>
<evidence type="ECO:0000313" key="7">
    <source>
        <dbReference type="EMBL" id="OCX74244.1"/>
    </source>
</evidence>
<evidence type="ECO:0000256" key="5">
    <source>
        <dbReference type="SAM" id="Phobius"/>
    </source>
</evidence>
<dbReference type="InterPro" id="IPR052029">
    <property type="entry name" value="PpiD_chaperone"/>
</dbReference>
<accession>A0A1C2IE25</accession>